<proteinExistence type="inferred from homology"/>
<dbReference type="InterPro" id="IPR011127">
    <property type="entry name" value="Dala_Dala_lig_N"/>
</dbReference>
<dbReference type="PROSITE" id="PS00844">
    <property type="entry name" value="DALA_DALA_LIGASE_2"/>
    <property type="match status" value="1"/>
</dbReference>
<dbReference type="Proteomes" id="UP001185069">
    <property type="component" value="Unassembled WGS sequence"/>
</dbReference>
<sequence>MTGIEATGMPAPEAKPRVAVLFGGRSSEHSISCVTAVGVLGAIDRDKYDVVPVGVTKDGRWVLAGAETASWALDSGSLPEVDGSAQAVSLVGQAGVATGTAELLSSVPGRVPGIIGEVDVVFPLFHGPFGEDGTIQGMLEMIDVRYVGAGVLASAVGMDKEIMKIVFAAAGLSVGPYRVVNDADWRHRKAEIQPRVAELGWPVFVKPARAGSSVGISKVEGPDDLLPAVELARQHDPKVIIEAAILGREVECAVLQGRGGTEPRTSLPGEVVTGGNHDFYDFEAKYLEDGAAVINCPADLPESVIAQVREQAALAFQAINAEGLSRVDFFVTPDGSVVINEINTMPGFTPKSMYPQMWAASGMSYPELVDELLQLALARNTGLR</sequence>
<name>A0ABU1J9Y3_9MICC</name>
<keyword evidence="8" id="KW-0460">Magnesium</keyword>
<evidence type="ECO:0000256" key="3">
    <source>
        <dbReference type="ARBA" id="ARBA00010871"/>
    </source>
</evidence>
<reference evidence="16 17" key="1">
    <citation type="submission" date="2023-07" db="EMBL/GenBank/DDBJ databases">
        <title>Sequencing the genomes of 1000 actinobacteria strains.</title>
        <authorList>
            <person name="Klenk H.-P."/>
        </authorList>
    </citation>
    <scope>NUCLEOTIDE SEQUENCE [LARGE SCALE GENOMIC DNA]</scope>
    <source>
        <strain evidence="16 17">DSM 14555</strain>
    </source>
</reference>
<organism evidence="16 17">
    <name type="scientific">Arthrobacter russicus</name>
    <dbReference type="NCBI Taxonomy" id="172040"/>
    <lineage>
        <taxon>Bacteria</taxon>
        <taxon>Bacillati</taxon>
        <taxon>Actinomycetota</taxon>
        <taxon>Actinomycetes</taxon>
        <taxon>Micrococcales</taxon>
        <taxon>Micrococcaceae</taxon>
        <taxon>Arthrobacter</taxon>
    </lineage>
</organism>
<dbReference type="Pfam" id="PF07478">
    <property type="entry name" value="Dala_Dala_lig_C"/>
    <property type="match status" value="1"/>
</dbReference>
<comment type="subcellular location">
    <subcellularLocation>
        <location evidence="13">Cytoplasm</location>
    </subcellularLocation>
</comment>
<dbReference type="InterPro" id="IPR005905">
    <property type="entry name" value="D_ala_D_ala"/>
</dbReference>
<dbReference type="InterPro" id="IPR011761">
    <property type="entry name" value="ATP-grasp"/>
</dbReference>
<dbReference type="EC" id="6.3.2.4" evidence="13"/>
<evidence type="ECO:0000256" key="5">
    <source>
        <dbReference type="ARBA" id="ARBA00022723"/>
    </source>
</evidence>
<dbReference type="Gene3D" id="3.30.1490.20">
    <property type="entry name" value="ATP-grasp fold, A domain"/>
    <property type="match status" value="1"/>
</dbReference>
<evidence type="ECO:0000256" key="13">
    <source>
        <dbReference type="HAMAP-Rule" id="MF_00047"/>
    </source>
</evidence>
<dbReference type="PROSITE" id="PS00843">
    <property type="entry name" value="DALA_DALA_LIGASE_1"/>
    <property type="match status" value="1"/>
</dbReference>
<keyword evidence="10 13" id="KW-0573">Peptidoglycan synthesis</keyword>
<keyword evidence="13" id="KW-0963">Cytoplasm</keyword>
<keyword evidence="7 14" id="KW-0067">ATP-binding</keyword>
<dbReference type="Gene3D" id="3.40.50.20">
    <property type="match status" value="1"/>
</dbReference>
<evidence type="ECO:0000256" key="11">
    <source>
        <dbReference type="ARBA" id="ARBA00023211"/>
    </source>
</evidence>
<keyword evidence="4 13" id="KW-0436">Ligase</keyword>
<evidence type="ECO:0000256" key="8">
    <source>
        <dbReference type="ARBA" id="ARBA00022842"/>
    </source>
</evidence>
<evidence type="ECO:0000256" key="6">
    <source>
        <dbReference type="ARBA" id="ARBA00022741"/>
    </source>
</evidence>
<evidence type="ECO:0000313" key="16">
    <source>
        <dbReference type="EMBL" id="MDR6268266.1"/>
    </source>
</evidence>
<accession>A0ABU1J9Y3</accession>
<evidence type="ECO:0000256" key="9">
    <source>
        <dbReference type="ARBA" id="ARBA00022960"/>
    </source>
</evidence>
<dbReference type="Gene3D" id="3.30.470.20">
    <property type="entry name" value="ATP-grasp fold, B domain"/>
    <property type="match status" value="1"/>
</dbReference>
<keyword evidence="9 13" id="KW-0133">Cell shape</keyword>
<comment type="cofactor">
    <cofactor evidence="1">
        <name>Mn(2+)</name>
        <dbReference type="ChEBI" id="CHEBI:29035"/>
    </cofactor>
</comment>
<gene>
    <name evidence="13" type="primary">ddl</name>
    <name evidence="16" type="ORF">JOE69_000504</name>
</gene>
<dbReference type="PIRSF" id="PIRSF039102">
    <property type="entry name" value="Ddl/VanB"/>
    <property type="match status" value="1"/>
</dbReference>
<keyword evidence="6 14" id="KW-0547">Nucleotide-binding</keyword>
<dbReference type="PANTHER" id="PTHR23132">
    <property type="entry name" value="D-ALANINE--D-ALANINE LIGASE"/>
    <property type="match status" value="1"/>
</dbReference>
<dbReference type="EMBL" id="JAVDQF010000001">
    <property type="protein sequence ID" value="MDR6268266.1"/>
    <property type="molecule type" value="Genomic_DNA"/>
</dbReference>
<evidence type="ECO:0000256" key="7">
    <source>
        <dbReference type="ARBA" id="ARBA00022840"/>
    </source>
</evidence>
<dbReference type="SUPFAM" id="SSF56059">
    <property type="entry name" value="Glutathione synthetase ATP-binding domain-like"/>
    <property type="match status" value="1"/>
</dbReference>
<evidence type="ECO:0000256" key="1">
    <source>
        <dbReference type="ARBA" id="ARBA00001936"/>
    </source>
</evidence>
<evidence type="ECO:0000256" key="10">
    <source>
        <dbReference type="ARBA" id="ARBA00022984"/>
    </source>
</evidence>
<evidence type="ECO:0000256" key="4">
    <source>
        <dbReference type="ARBA" id="ARBA00022598"/>
    </source>
</evidence>
<comment type="cofactor">
    <cofactor evidence="2">
        <name>Mg(2+)</name>
        <dbReference type="ChEBI" id="CHEBI:18420"/>
    </cofactor>
</comment>
<keyword evidence="11" id="KW-0464">Manganese</keyword>
<dbReference type="NCBIfam" id="TIGR01205">
    <property type="entry name" value="D_ala_D_alaTIGR"/>
    <property type="match status" value="1"/>
</dbReference>
<comment type="caution">
    <text evidence="16">The sequence shown here is derived from an EMBL/GenBank/DDBJ whole genome shotgun (WGS) entry which is preliminary data.</text>
</comment>
<feature type="domain" description="ATP-grasp" evidence="15">
    <location>
        <begin position="164"/>
        <end position="374"/>
    </location>
</feature>
<dbReference type="PANTHER" id="PTHR23132:SF25">
    <property type="entry name" value="D-ALANINE--D-ALANINE LIGASE A"/>
    <property type="match status" value="1"/>
</dbReference>
<protein>
    <recommendedName>
        <fullName evidence="13">D-alanine--D-alanine ligase</fullName>
        <ecNumber evidence="13">6.3.2.4</ecNumber>
    </recommendedName>
    <alternativeName>
        <fullName evidence="13">D-Ala-D-Ala ligase</fullName>
    </alternativeName>
    <alternativeName>
        <fullName evidence="13">D-alanylalanine synthetase</fullName>
    </alternativeName>
</protein>
<evidence type="ECO:0000313" key="17">
    <source>
        <dbReference type="Proteomes" id="UP001185069"/>
    </source>
</evidence>
<dbReference type="InterPro" id="IPR013815">
    <property type="entry name" value="ATP_grasp_subdomain_1"/>
</dbReference>
<comment type="function">
    <text evidence="13">Cell wall formation.</text>
</comment>
<dbReference type="NCBIfam" id="NF002528">
    <property type="entry name" value="PRK01966.1-4"/>
    <property type="match status" value="1"/>
</dbReference>
<comment type="pathway">
    <text evidence="13">Cell wall biogenesis; peptidoglycan biosynthesis.</text>
</comment>
<keyword evidence="12 13" id="KW-0961">Cell wall biogenesis/degradation</keyword>
<comment type="similarity">
    <text evidence="3 13">Belongs to the D-alanine--D-alanine ligase family.</text>
</comment>
<keyword evidence="5" id="KW-0479">Metal-binding</keyword>
<dbReference type="HAMAP" id="MF_00047">
    <property type="entry name" value="Dala_Dala_lig"/>
    <property type="match status" value="1"/>
</dbReference>
<dbReference type="InterPro" id="IPR000291">
    <property type="entry name" value="D-Ala_lig_Van_CS"/>
</dbReference>
<dbReference type="InterPro" id="IPR011095">
    <property type="entry name" value="Dala_Dala_lig_C"/>
</dbReference>
<dbReference type="PROSITE" id="PS50975">
    <property type="entry name" value="ATP_GRASP"/>
    <property type="match status" value="1"/>
</dbReference>
<dbReference type="Pfam" id="PF01820">
    <property type="entry name" value="Dala_Dala_lig_N"/>
    <property type="match status" value="1"/>
</dbReference>
<dbReference type="SUPFAM" id="SSF52440">
    <property type="entry name" value="PreATP-grasp domain"/>
    <property type="match status" value="1"/>
</dbReference>
<dbReference type="GO" id="GO:0008716">
    <property type="term" value="F:D-alanine-D-alanine ligase activity"/>
    <property type="evidence" value="ECO:0007669"/>
    <property type="project" value="UniProtKB-EC"/>
</dbReference>
<keyword evidence="17" id="KW-1185">Reference proteome</keyword>
<evidence type="ECO:0000256" key="2">
    <source>
        <dbReference type="ARBA" id="ARBA00001946"/>
    </source>
</evidence>
<dbReference type="InterPro" id="IPR016185">
    <property type="entry name" value="PreATP-grasp_dom_sf"/>
</dbReference>
<evidence type="ECO:0000256" key="12">
    <source>
        <dbReference type="ARBA" id="ARBA00023316"/>
    </source>
</evidence>
<evidence type="ECO:0000256" key="14">
    <source>
        <dbReference type="PROSITE-ProRule" id="PRU00409"/>
    </source>
</evidence>
<comment type="catalytic activity">
    <reaction evidence="13">
        <text>2 D-alanine + ATP = D-alanyl-D-alanine + ADP + phosphate + H(+)</text>
        <dbReference type="Rhea" id="RHEA:11224"/>
        <dbReference type="ChEBI" id="CHEBI:15378"/>
        <dbReference type="ChEBI" id="CHEBI:30616"/>
        <dbReference type="ChEBI" id="CHEBI:43474"/>
        <dbReference type="ChEBI" id="CHEBI:57416"/>
        <dbReference type="ChEBI" id="CHEBI:57822"/>
        <dbReference type="ChEBI" id="CHEBI:456216"/>
        <dbReference type="EC" id="6.3.2.4"/>
    </reaction>
</comment>
<evidence type="ECO:0000259" key="15">
    <source>
        <dbReference type="PROSITE" id="PS50975"/>
    </source>
</evidence>